<keyword evidence="2" id="KW-1133">Transmembrane helix</keyword>
<keyword evidence="4" id="KW-1185">Reference proteome</keyword>
<name>A0AAW0JHJ1_QUESU</name>
<evidence type="ECO:0000313" key="4">
    <source>
        <dbReference type="Proteomes" id="UP000237347"/>
    </source>
</evidence>
<accession>A0AAW0JHJ1</accession>
<dbReference type="Proteomes" id="UP000237347">
    <property type="component" value="Unassembled WGS sequence"/>
</dbReference>
<reference evidence="3 4" key="1">
    <citation type="journal article" date="2018" name="Sci. Data">
        <title>The draft genome sequence of cork oak.</title>
        <authorList>
            <person name="Ramos A.M."/>
            <person name="Usie A."/>
            <person name="Barbosa P."/>
            <person name="Barros P.M."/>
            <person name="Capote T."/>
            <person name="Chaves I."/>
            <person name="Simoes F."/>
            <person name="Abreu I."/>
            <person name="Carrasquinho I."/>
            <person name="Faro C."/>
            <person name="Guimaraes J.B."/>
            <person name="Mendonca D."/>
            <person name="Nobrega F."/>
            <person name="Rodrigues L."/>
            <person name="Saibo N.J.M."/>
            <person name="Varela M.C."/>
            <person name="Egas C."/>
            <person name="Matos J."/>
            <person name="Miguel C.M."/>
            <person name="Oliveira M.M."/>
            <person name="Ricardo C.P."/>
            <person name="Goncalves S."/>
        </authorList>
    </citation>
    <scope>NUCLEOTIDE SEQUENCE [LARGE SCALE GENOMIC DNA]</scope>
    <source>
        <strain evidence="4">cv. HL8</strain>
    </source>
</reference>
<feature type="compositionally biased region" description="Gly residues" evidence="1">
    <location>
        <begin position="1"/>
        <end position="11"/>
    </location>
</feature>
<keyword evidence="2" id="KW-0472">Membrane</keyword>
<evidence type="ECO:0000313" key="3">
    <source>
        <dbReference type="EMBL" id="KAK7825734.1"/>
    </source>
</evidence>
<keyword evidence="2" id="KW-0812">Transmembrane</keyword>
<feature type="compositionally biased region" description="Low complexity" evidence="1">
    <location>
        <begin position="12"/>
        <end position="33"/>
    </location>
</feature>
<evidence type="ECO:0000256" key="1">
    <source>
        <dbReference type="SAM" id="MobiDB-lite"/>
    </source>
</evidence>
<dbReference type="AlphaFoldDB" id="A0AAW0JHJ1"/>
<evidence type="ECO:0000256" key="2">
    <source>
        <dbReference type="SAM" id="Phobius"/>
    </source>
</evidence>
<gene>
    <name evidence="3" type="ORF">CFP56_032802</name>
</gene>
<protein>
    <submittedName>
        <fullName evidence="3">Uncharacterized protein</fullName>
    </submittedName>
</protein>
<feature type="region of interest" description="Disordered" evidence="1">
    <location>
        <begin position="1"/>
        <end position="51"/>
    </location>
</feature>
<comment type="caution">
    <text evidence="3">The sequence shown here is derived from an EMBL/GenBank/DDBJ whole genome shotgun (WGS) entry which is preliminary data.</text>
</comment>
<sequence length="76" mass="7690">MPRRSSGGGGRSSSRSSRPAARAPASNTHKPAAAAPPRPVPAQGQSGSVMGSLGATIADGLAWVLVLLLLTELWML</sequence>
<proteinExistence type="predicted"/>
<organism evidence="3 4">
    <name type="scientific">Quercus suber</name>
    <name type="common">Cork oak</name>
    <dbReference type="NCBI Taxonomy" id="58331"/>
    <lineage>
        <taxon>Eukaryota</taxon>
        <taxon>Viridiplantae</taxon>
        <taxon>Streptophyta</taxon>
        <taxon>Embryophyta</taxon>
        <taxon>Tracheophyta</taxon>
        <taxon>Spermatophyta</taxon>
        <taxon>Magnoliopsida</taxon>
        <taxon>eudicotyledons</taxon>
        <taxon>Gunneridae</taxon>
        <taxon>Pentapetalae</taxon>
        <taxon>rosids</taxon>
        <taxon>fabids</taxon>
        <taxon>Fagales</taxon>
        <taxon>Fagaceae</taxon>
        <taxon>Quercus</taxon>
    </lineage>
</organism>
<feature type="transmembrane region" description="Helical" evidence="2">
    <location>
        <begin position="49"/>
        <end position="70"/>
    </location>
</feature>
<dbReference type="EMBL" id="PKMF04000566">
    <property type="protein sequence ID" value="KAK7825734.1"/>
    <property type="molecule type" value="Genomic_DNA"/>
</dbReference>